<evidence type="ECO:0000313" key="4">
    <source>
        <dbReference type="Proteomes" id="UP000244956"/>
    </source>
</evidence>
<dbReference type="InterPro" id="IPR008207">
    <property type="entry name" value="Sig_transdc_His_kin_Hpt_dom"/>
</dbReference>
<dbReference type="AlphaFoldDB" id="A0A2U2B8M4"/>
<protein>
    <submittedName>
        <fullName evidence="3">Chemotaxis protein CheA</fullName>
    </submittedName>
</protein>
<dbReference type="SUPFAM" id="SSF47226">
    <property type="entry name" value="Histidine-containing phosphotransfer domain, HPT domain"/>
    <property type="match status" value="1"/>
</dbReference>
<feature type="domain" description="HPt" evidence="2">
    <location>
        <begin position="1"/>
        <end position="112"/>
    </location>
</feature>
<dbReference type="Pfam" id="PF01627">
    <property type="entry name" value="Hpt"/>
    <property type="match status" value="1"/>
</dbReference>
<reference evidence="3 4" key="1">
    <citation type="submission" date="2018-05" db="EMBL/GenBank/DDBJ databases">
        <title>Marinilabilia rubrum sp. nov., isolated from saltern sediment.</title>
        <authorList>
            <person name="Zhang R."/>
        </authorList>
    </citation>
    <scope>NUCLEOTIDE SEQUENCE [LARGE SCALE GENOMIC DNA]</scope>
    <source>
        <strain evidence="3 4">WTE16</strain>
    </source>
</reference>
<name>A0A2U2B8M4_9BACT</name>
<dbReference type="GO" id="GO:0000160">
    <property type="term" value="P:phosphorelay signal transduction system"/>
    <property type="evidence" value="ECO:0007669"/>
    <property type="project" value="InterPro"/>
</dbReference>
<sequence length="114" mass="12893">MTDQLEEIKRTFIDNSIDQLLGLKEKLVNADFLNPEFKVDGIAEEVFMIMHGMSGTAPMLGLDSLTHVSRKLELVFDKIRKGEKDLSEQLSLQTIRGIDSLIDELRCNSEKIAL</sequence>
<dbReference type="OrthoDB" id="1121554at2"/>
<organism evidence="3 4">
    <name type="scientific">Marinilabilia rubra</name>
    <dbReference type="NCBI Taxonomy" id="2162893"/>
    <lineage>
        <taxon>Bacteria</taxon>
        <taxon>Pseudomonadati</taxon>
        <taxon>Bacteroidota</taxon>
        <taxon>Bacteroidia</taxon>
        <taxon>Marinilabiliales</taxon>
        <taxon>Marinilabiliaceae</taxon>
        <taxon>Marinilabilia</taxon>
    </lineage>
</organism>
<evidence type="ECO:0000256" key="1">
    <source>
        <dbReference type="PROSITE-ProRule" id="PRU00110"/>
    </source>
</evidence>
<feature type="modified residue" description="Phosphohistidine" evidence="1">
    <location>
        <position position="51"/>
    </location>
</feature>
<keyword evidence="1" id="KW-0597">Phosphoprotein</keyword>
<dbReference type="Gene3D" id="1.20.120.160">
    <property type="entry name" value="HPT domain"/>
    <property type="match status" value="1"/>
</dbReference>
<dbReference type="GO" id="GO:0004672">
    <property type="term" value="F:protein kinase activity"/>
    <property type="evidence" value="ECO:0007669"/>
    <property type="project" value="UniProtKB-ARBA"/>
</dbReference>
<proteinExistence type="predicted"/>
<accession>A0A2U2B8M4</accession>
<dbReference type="EMBL" id="QEWP01000007">
    <property type="protein sequence ID" value="PWD99415.1"/>
    <property type="molecule type" value="Genomic_DNA"/>
</dbReference>
<comment type="caution">
    <text evidence="3">The sequence shown here is derived from an EMBL/GenBank/DDBJ whole genome shotgun (WGS) entry which is preliminary data.</text>
</comment>
<keyword evidence="4" id="KW-1185">Reference proteome</keyword>
<dbReference type="InterPro" id="IPR036641">
    <property type="entry name" value="HPT_dom_sf"/>
</dbReference>
<dbReference type="RefSeq" id="WP_109264399.1">
    <property type="nucleotide sequence ID" value="NZ_QEWP01000007.1"/>
</dbReference>
<dbReference type="Proteomes" id="UP000244956">
    <property type="component" value="Unassembled WGS sequence"/>
</dbReference>
<evidence type="ECO:0000259" key="2">
    <source>
        <dbReference type="PROSITE" id="PS50894"/>
    </source>
</evidence>
<evidence type="ECO:0000313" key="3">
    <source>
        <dbReference type="EMBL" id="PWD99415.1"/>
    </source>
</evidence>
<dbReference type="PROSITE" id="PS50894">
    <property type="entry name" value="HPT"/>
    <property type="match status" value="1"/>
</dbReference>
<gene>
    <name evidence="3" type="ORF">DDZ16_10425</name>
</gene>